<feature type="region of interest" description="Disordered" evidence="3">
    <location>
        <begin position="1"/>
        <end position="22"/>
    </location>
</feature>
<dbReference type="STRING" id="269796.Rru_A3418"/>
<dbReference type="eggNOG" id="COG1309">
    <property type="taxonomic scope" value="Bacteria"/>
</dbReference>
<dbReference type="HOGENOM" id="CLU_069356_18_2_5"/>
<dbReference type="InterPro" id="IPR050109">
    <property type="entry name" value="HTH-type_TetR-like_transc_reg"/>
</dbReference>
<dbReference type="Gene3D" id="1.10.357.10">
    <property type="entry name" value="Tetracycline Repressor, domain 2"/>
    <property type="match status" value="1"/>
</dbReference>
<dbReference type="GO" id="GO:0000976">
    <property type="term" value="F:transcription cis-regulatory region binding"/>
    <property type="evidence" value="ECO:0007669"/>
    <property type="project" value="TreeGrafter"/>
</dbReference>
<dbReference type="KEGG" id="rru:Rru_A3418"/>
<evidence type="ECO:0000256" key="3">
    <source>
        <dbReference type="SAM" id="MobiDB-lite"/>
    </source>
</evidence>
<dbReference type="PANTHER" id="PTHR30055">
    <property type="entry name" value="HTH-TYPE TRANSCRIPTIONAL REGULATOR RUTR"/>
    <property type="match status" value="1"/>
</dbReference>
<dbReference type="InterPro" id="IPR001647">
    <property type="entry name" value="HTH_TetR"/>
</dbReference>
<dbReference type="PROSITE" id="PS50977">
    <property type="entry name" value="HTH_TETR_2"/>
    <property type="match status" value="1"/>
</dbReference>
<accession>Q2RNT3</accession>
<dbReference type="SUPFAM" id="SSF46689">
    <property type="entry name" value="Homeodomain-like"/>
    <property type="match status" value="1"/>
</dbReference>
<dbReference type="PANTHER" id="PTHR30055:SF226">
    <property type="entry name" value="HTH-TYPE TRANSCRIPTIONAL REGULATOR PKSA"/>
    <property type="match status" value="1"/>
</dbReference>
<feature type="DNA-binding region" description="H-T-H motif" evidence="2">
    <location>
        <begin position="44"/>
        <end position="63"/>
    </location>
</feature>
<name>Q2RNT3_RHORT</name>
<dbReference type="DNASU" id="3836870"/>
<feature type="domain" description="HTH tetR-type" evidence="4">
    <location>
        <begin position="21"/>
        <end position="81"/>
    </location>
</feature>
<dbReference type="GO" id="GO:0003700">
    <property type="term" value="F:DNA-binding transcription factor activity"/>
    <property type="evidence" value="ECO:0007669"/>
    <property type="project" value="TreeGrafter"/>
</dbReference>
<sequence length="234" mass="25862">MPNNEADHPRRPRRSQEARSAETRGKLIAATLDVLLAEGYHALTTQRICDVAGVSRGAMLHHFPSKVSLVVTAIDHLLTTATEEIRDQAKRVHGGEISLEAFLDYLWREQFSGRLFYLTLEHVTLARTHDEIRAPLIPVVKRFHAALDETWTEVFPTTSLAPGGIATVLNLTLCLMRGMGLQTVLRPNDDAYYQSLLSAWKALLPGVVEGRFPLSPSALSPLSPVPSPTPRSAR</sequence>
<keyword evidence="6" id="KW-1185">Reference proteome</keyword>
<dbReference type="Pfam" id="PF00440">
    <property type="entry name" value="TetR_N"/>
    <property type="match status" value="1"/>
</dbReference>
<dbReference type="AlphaFoldDB" id="Q2RNT3"/>
<evidence type="ECO:0000313" key="6">
    <source>
        <dbReference type="Proteomes" id="UP000001929"/>
    </source>
</evidence>
<protein>
    <submittedName>
        <fullName evidence="5">Transcriptional regulator, TetR family</fullName>
    </submittedName>
</protein>
<dbReference type="EnsemblBacteria" id="ABC24212">
    <property type="protein sequence ID" value="ABC24212"/>
    <property type="gene ID" value="Rru_A3418"/>
</dbReference>
<organism evidence="5 6">
    <name type="scientific">Rhodospirillum rubrum (strain ATCC 11170 / ATH 1.1.1 / DSM 467 / LMG 4362 / NCIMB 8255 / S1)</name>
    <dbReference type="NCBI Taxonomy" id="269796"/>
    <lineage>
        <taxon>Bacteria</taxon>
        <taxon>Pseudomonadati</taxon>
        <taxon>Pseudomonadota</taxon>
        <taxon>Alphaproteobacteria</taxon>
        <taxon>Rhodospirillales</taxon>
        <taxon>Rhodospirillaceae</taxon>
        <taxon>Rhodospirillum</taxon>
    </lineage>
</organism>
<keyword evidence="1 2" id="KW-0238">DNA-binding</keyword>
<evidence type="ECO:0000259" key="4">
    <source>
        <dbReference type="PROSITE" id="PS50977"/>
    </source>
</evidence>
<dbReference type="PhylomeDB" id="Q2RNT3"/>
<dbReference type="RefSeq" id="WP_011391165.1">
    <property type="nucleotide sequence ID" value="NC_007643.1"/>
</dbReference>
<evidence type="ECO:0000313" key="5">
    <source>
        <dbReference type="EMBL" id="ABC24212.1"/>
    </source>
</evidence>
<evidence type="ECO:0000256" key="2">
    <source>
        <dbReference type="PROSITE-ProRule" id="PRU00335"/>
    </source>
</evidence>
<dbReference type="InterPro" id="IPR009057">
    <property type="entry name" value="Homeodomain-like_sf"/>
</dbReference>
<reference evidence="5 6" key="1">
    <citation type="journal article" date="2011" name="Stand. Genomic Sci.">
        <title>Complete genome sequence of Rhodospirillum rubrum type strain (S1).</title>
        <authorList>
            <person name="Munk A.C."/>
            <person name="Copeland A."/>
            <person name="Lucas S."/>
            <person name="Lapidus A."/>
            <person name="Del Rio T.G."/>
            <person name="Barry K."/>
            <person name="Detter J.C."/>
            <person name="Hammon N."/>
            <person name="Israni S."/>
            <person name="Pitluck S."/>
            <person name="Brettin T."/>
            <person name="Bruce D."/>
            <person name="Han C."/>
            <person name="Tapia R."/>
            <person name="Gilna P."/>
            <person name="Schmutz J."/>
            <person name="Larimer F."/>
            <person name="Land M."/>
            <person name="Kyrpides N.C."/>
            <person name="Mavromatis K."/>
            <person name="Richardson P."/>
            <person name="Rohde M."/>
            <person name="Goker M."/>
            <person name="Klenk H.P."/>
            <person name="Zhang Y."/>
            <person name="Roberts G.P."/>
            <person name="Reslewic S."/>
            <person name="Schwartz D.C."/>
        </authorList>
    </citation>
    <scope>NUCLEOTIDE SEQUENCE [LARGE SCALE GENOMIC DNA]</scope>
    <source>
        <strain evidence="6">ATCC 11170 / ATH 1.1.1 / DSM 467 / LMG 4362 / NCIMB 8255 / S1</strain>
    </source>
</reference>
<gene>
    <name evidence="5" type="ordered locus">Rru_A3418</name>
</gene>
<dbReference type="EMBL" id="CP000230">
    <property type="protein sequence ID" value="ABC24212.1"/>
    <property type="molecule type" value="Genomic_DNA"/>
</dbReference>
<evidence type="ECO:0000256" key="1">
    <source>
        <dbReference type="ARBA" id="ARBA00023125"/>
    </source>
</evidence>
<dbReference type="PATRIC" id="fig|269796.9.peg.3534"/>
<proteinExistence type="predicted"/>
<dbReference type="PRINTS" id="PR00455">
    <property type="entry name" value="HTHTETR"/>
</dbReference>
<dbReference type="Proteomes" id="UP000001929">
    <property type="component" value="Chromosome"/>
</dbReference>